<evidence type="ECO:0000256" key="2">
    <source>
        <dbReference type="ARBA" id="ARBA00005695"/>
    </source>
</evidence>
<comment type="similarity">
    <text evidence="2">Belongs to the bacterial solute-binding protein 5 family.</text>
</comment>
<dbReference type="AlphaFoldDB" id="A0A091BYE2"/>
<keyword evidence="4 6" id="KW-0732">Signal</keyword>
<dbReference type="PIRSF" id="PIRSF002741">
    <property type="entry name" value="MppA"/>
    <property type="match status" value="1"/>
</dbReference>
<dbReference type="RefSeq" id="WP_039696035.1">
    <property type="nucleotide sequence ID" value="NZ_AUZH01000002.1"/>
</dbReference>
<name>A0A091BYE2_STREI</name>
<dbReference type="GO" id="GO:0015833">
    <property type="term" value="P:peptide transport"/>
    <property type="evidence" value="ECO:0007669"/>
    <property type="project" value="UniProtKB-KW"/>
</dbReference>
<dbReference type="InterPro" id="IPR039424">
    <property type="entry name" value="SBP_5"/>
</dbReference>
<dbReference type="PROSITE" id="PS51257">
    <property type="entry name" value="PROKAR_LIPOPROTEIN"/>
    <property type="match status" value="1"/>
</dbReference>
<dbReference type="GO" id="GO:1904680">
    <property type="term" value="F:peptide transmembrane transporter activity"/>
    <property type="evidence" value="ECO:0007669"/>
    <property type="project" value="TreeGrafter"/>
</dbReference>
<protein>
    <submittedName>
        <fullName evidence="8">ABC transporter substrate-binding protein</fullName>
    </submittedName>
    <submittedName>
        <fullName evidence="9">Oligopeptide transport system substrate-binding protein</fullName>
    </submittedName>
</protein>
<evidence type="ECO:0000313" key="11">
    <source>
        <dbReference type="Proteomes" id="UP000182793"/>
    </source>
</evidence>
<feature type="domain" description="Solute-binding protein family 5" evidence="7">
    <location>
        <begin position="81"/>
        <end position="469"/>
    </location>
</feature>
<evidence type="ECO:0000256" key="3">
    <source>
        <dbReference type="ARBA" id="ARBA00022448"/>
    </source>
</evidence>
<organism evidence="8 10">
    <name type="scientific">Streptococcus equinus JB1</name>
    <dbReference type="NCBI Taxonomy" id="1294274"/>
    <lineage>
        <taxon>Bacteria</taxon>
        <taxon>Bacillati</taxon>
        <taxon>Bacillota</taxon>
        <taxon>Bacilli</taxon>
        <taxon>Lactobacillales</taxon>
        <taxon>Streptococcaceae</taxon>
        <taxon>Streptococcus</taxon>
    </lineage>
</organism>
<dbReference type="Gene3D" id="3.40.190.10">
    <property type="entry name" value="Periplasmic binding protein-like II"/>
    <property type="match status" value="1"/>
</dbReference>
<evidence type="ECO:0000313" key="8">
    <source>
        <dbReference type="EMBL" id="KFN88797.1"/>
    </source>
</evidence>
<dbReference type="InterPro" id="IPR030678">
    <property type="entry name" value="Peptide/Ni-bd"/>
</dbReference>
<dbReference type="Proteomes" id="UP000029382">
    <property type="component" value="Unassembled WGS sequence"/>
</dbReference>
<evidence type="ECO:0000313" key="10">
    <source>
        <dbReference type="Proteomes" id="UP000029382"/>
    </source>
</evidence>
<dbReference type="Proteomes" id="UP000182793">
    <property type="component" value="Unassembled WGS sequence"/>
</dbReference>
<keyword evidence="11" id="KW-1185">Reference proteome</keyword>
<dbReference type="GO" id="GO:0042597">
    <property type="term" value="C:periplasmic space"/>
    <property type="evidence" value="ECO:0007669"/>
    <property type="project" value="UniProtKB-ARBA"/>
</dbReference>
<dbReference type="EMBL" id="AUZH01000002">
    <property type="protein sequence ID" value="KFN88797.1"/>
    <property type="molecule type" value="Genomic_DNA"/>
</dbReference>
<evidence type="ECO:0000256" key="4">
    <source>
        <dbReference type="ARBA" id="ARBA00022729"/>
    </source>
</evidence>
<dbReference type="PANTHER" id="PTHR30290">
    <property type="entry name" value="PERIPLASMIC BINDING COMPONENT OF ABC TRANSPORTER"/>
    <property type="match status" value="1"/>
</dbReference>
<gene>
    <name evidence="8" type="ORF">H702_01010</name>
    <name evidence="9" type="ORF">SAMN02910290_01723</name>
</gene>
<evidence type="ECO:0000313" key="9">
    <source>
        <dbReference type="EMBL" id="SFL41836.1"/>
    </source>
</evidence>
<keyword evidence="3" id="KW-0813">Transport</keyword>
<evidence type="ECO:0000256" key="1">
    <source>
        <dbReference type="ARBA" id="ARBA00004196"/>
    </source>
</evidence>
<accession>A0A091BYE2</accession>
<feature type="chain" id="PRO_5039098103" evidence="6">
    <location>
        <begin position="26"/>
        <end position="551"/>
    </location>
</feature>
<evidence type="ECO:0000259" key="7">
    <source>
        <dbReference type="Pfam" id="PF00496"/>
    </source>
</evidence>
<dbReference type="GO" id="GO:0043190">
    <property type="term" value="C:ATP-binding cassette (ABC) transporter complex"/>
    <property type="evidence" value="ECO:0007669"/>
    <property type="project" value="InterPro"/>
</dbReference>
<dbReference type="SUPFAM" id="SSF53850">
    <property type="entry name" value="Periplasmic binding protein-like II"/>
    <property type="match status" value="1"/>
</dbReference>
<dbReference type="EMBL" id="FOTG01000011">
    <property type="protein sequence ID" value="SFL41836.1"/>
    <property type="molecule type" value="Genomic_DNA"/>
</dbReference>
<comment type="caution">
    <text evidence="8">The sequence shown here is derived from an EMBL/GenBank/DDBJ whole genome shotgun (WGS) entry which is preliminary data.</text>
</comment>
<reference evidence="8 10" key="1">
    <citation type="journal article" date="2014" name="Genome Announc.">
        <title>Draft Genome Sequences of Streptococcus bovis Strains ATCC 33317 and JB1.</title>
        <authorList>
            <person name="Benahmed F.H."/>
            <person name="Gopinath G.R."/>
            <person name="Harbottle H."/>
            <person name="Cotta M.A."/>
            <person name="Luo Y."/>
            <person name="Henderson C."/>
            <person name="Teri P."/>
            <person name="Soppet D."/>
            <person name="Rasmussen M."/>
            <person name="Whitehead T.R."/>
            <person name="Davidson M."/>
        </authorList>
    </citation>
    <scope>NUCLEOTIDE SEQUENCE [LARGE SCALE GENOMIC DNA]</scope>
    <source>
        <strain evidence="8 10">JB1</strain>
    </source>
</reference>
<keyword evidence="5" id="KW-0571">Peptide transport</keyword>
<dbReference type="InterPro" id="IPR000914">
    <property type="entry name" value="SBP_5_dom"/>
</dbReference>
<proteinExistence type="inferred from homology"/>
<dbReference type="FunFam" id="3.90.76.10:FF:000001">
    <property type="entry name" value="Oligopeptide ABC transporter substrate-binding protein"/>
    <property type="match status" value="1"/>
</dbReference>
<dbReference type="PANTHER" id="PTHR30290:SF10">
    <property type="entry name" value="PERIPLASMIC OLIGOPEPTIDE-BINDING PROTEIN-RELATED"/>
    <property type="match status" value="1"/>
</dbReference>
<dbReference type="Pfam" id="PF00496">
    <property type="entry name" value="SBP_bac_5"/>
    <property type="match status" value="1"/>
</dbReference>
<dbReference type="Gene3D" id="3.10.105.10">
    <property type="entry name" value="Dipeptide-binding Protein, Domain 3"/>
    <property type="match status" value="1"/>
</dbReference>
<sequence>MSLNGKTWKRVGLGAVALVSTAVLAACGGKSSSTSSKTDEINWYTPTEISTLDISKVTDTYSSIAIGNSGSNLLRRNEDGELKPDLAEKVEVSEDGLTYIATLRDGLKWSDGSDLTADDFVYTWQRIVDPATASEYAYLASDAHVLNAAEVINGTKSVDELGVKADGNKVIFTLSSPSPQFMSLLTFANFVPQNKAFVEKAGSDYATTSEKALYSGPYTVKNWNGSNGSFTLVKNKYYWDAKNVKLKKVNVQAVKKPDTAVQMYKDGELDTANISGTEAIYKANKSNKDVVDAPEATSAYLVYNETGSVKALANTKIRQALNLATNREGVVKAAIDTGSKAATALVPTGLETLEDGTDLSKYVSQDYTYDAKQAAKLFKEGLAEIGEKSVKLTITADSDTPVAKASVDYIKQTWEDVLPGLKVEEKFVTFKQRLQDSKTQNFDVVLSLWGGDYPEGSTFYGLFTSDSAYNYGKFSDATYDAAYQKALTTDALDPVAAADDYKAAEKALYDNAHYNPLYFRNTKALQNPSIKGLVRNSTGLQVDFTYAYKDK</sequence>
<feature type="signal peptide" evidence="6">
    <location>
        <begin position="1"/>
        <end position="25"/>
    </location>
</feature>
<dbReference type="CDD" id="cd08504">
    <property type="entry name" value="PBP2_OppA"/>
    <property type="match status" value="1"/>
</dbReference>
<comment type="subcellular location">
    <subcellularLocation>
        <location evidence="1">Cell envelope</location>
    </subcellularLocation>
</comment>
<evidence type="ECO:0000256" key="5">
    <source>
        <dbReference type="ARBA" id="ARBA00022856"/>
    </source>
</evidence>
<keyword evidence="5" id="KW-0653">Protein transport</keyword>
<dbReference type="GO" id="GO:0030313">
    <property type="term" value="C:cell envelope"/>
    <property type="evidence" value="ECO:0007669"/>
    <property type="project" value="UniProtKB-SubCell"/>
</dbReference>
<dbReference type="Gene3D" id="3.90.76.10">
    <property type="entry name" value="Dipeptide-binding Protein, Domain 1"/>
    <property type="match status" value="1"/>
</dbReference>
<reference evidence="9 11" key="2">
    <citation type="submission" date="2016-10" db="EMBL/GenBank/DDBJ databases">
        <authorList>
            <person name="Varghese N."/>
            <person name="Submissions S."/>
        </authorList>
    </citation>
    <scope>NUCLEOTIDE SEQUENCE [LARGE SCALE GENOMIC DNA]</scope>
    <source>
        <strain evidence="9 11">JB1</strain>
    </source>
</reference>
<evidence type="ECO:0000256" key="6">
    <source>
        <dbReference type="SAM" id="SignalP"/>
    </source>
</evidence>